<dbReference type="EMBL" id="FOIT01000002">
    <property type="protein sequence ID" value="SEV94060.1"/>
    <property type="molecule type" value="Genomic_DNA"/>
</dbReference>
<dbReference type="AlphaFoldDB" id="A0A662Z4T0"/>
<evidence type="ECO:0000313" key="2">
    <source>
        <dbReference type="Proteomes" id="UP000243605"/>
    </source>
</evidence>
<gene>
    <name evidence="1" type="ORF">SAMN05192557_0900</name>
</gene>
<dbReference type="Proteomes" id="UP000243605">
    <property type="component" value="Unassembled WGS sequence"/>
</dbReference>
<keyword evidence="2" id="KW-1185">Reference proteome</keyword>
<dbReference type="OrthoDB" id="2389233at2"/>
<organism evidence="1 2">
    <name type="scientific">Aliicoccus persicus</name>
    <dbReference type="NCBI Taxonomy" id="930138"/>
    <lineage>
        <taxon>Bacteria</taxon>
        <taxon>Bacillati</taxon>
        <taxon>Bacillota</taxon>
        <taxon>Bacilli</taxon>
        <taxon>Bacillales</taxon>
        <taxon>Staphylococcaceae</taxon>
        <taxon>Aliicoccus</taxon>
    </lineage>
</organism>
<protein>
    <recommendedName>
        <fullName evidence="3">Polyketide cyclase / dehydrase and lipid transport</fullName>
    </recommendedName>
</protein>
<proteinExistence type="predicted"/>
<sequence>MHHIYEFNQIIPIDRQQIVKVLEDDTFIINHFNMLDHIKYLTEDRRTKGTKFKVLFQLRRKIFRFKSEINDYNVPQYFSIITFTRHGNIRTDLNLVDHHEGSQVKINSKIDNTQKSTQLILKIMHPILKMALDRSINNFIEEIKKDSVSNL</sequence>
<evidence type="ECO:0000313" key="1">
    <source>
        <dbReference type="EMBL" id="SEV94060.1"/>
    </source>
</evidence>
<dbReference type="SUPFAM" id="SSF55961">
    <property type="entry name" value="Bet v1-like"/>
    <property type="match status" value="1"/>
</dbReference>
<reference evidence="1 2" key="1">
    <citation type="submission" date="2016-10" db="EMBL/GenBank/DDBJ databases">
        <authorList>
            <person name="Varghese N."/>
            <person name="Submissions S."/>
        </authorList>
    </citation>
    <scope>NUCLEOTIDE SEQUENCE [LARGE SCALE GENOMIC DNA]</scope>
    <source>
        <strain evidence="1 2">IBRC-M10081</strain>
    </source>
</reference>
<name>A0A662Z4T0_9STAP</name>
<accession>A0A662Z4T0</accession>
<evidence type="ECO:0008006" key="3">
    <source>
        <dbReference type="Google" id="ProtNLM"/>
    </source>
</evidence>
<dbReference type="RefSeq" id="WP_091474307.1">
    <property type="nucleotide sequence ID" value="NZ_FOIT01000002.1"/>
</dbReference>